<dbReference type="RefSeq" id="WP_382166508.1">
    <property type="nucleotide sequence ID" value="NZ_JBHTBR010000002.1"/>
</dbReference>
<gene>
    <name evidence="1" type="ORF">ACFQS8_06785</name>
</gene>
<comment type="caution">
    <text evidence="1">The sequence shown here is derived from an EMBL/GenBank/DDBJ whole genome shotgun (WGS) entry which is preliminary data.</text>
</comment>
<accession>A0ABW2IKA4</accession>
<dbReference type="Proteomes" id="UP001596492">
    <property type="component" value="Unassembled WGS sequence"/>
</dbReference>
<protein>
    <submittedName>
        <fullName evidence="1">Uncharacterized protein</fullName>
    </submittedName>
</protein>
<reference evidence="2" key="1">
    <citation type="journal article" date="2019" name="Int. J. Syst. Evol. Microbiol.">
        <title>The Global Catalogue of Microorganisms (GCM) 10K type strain sequencing project: providing services to taxonomists for standard genome sequencing and annotation.</title>
        <authorList>
            <consortium name="The Broad Institute Genomics Platform"/>
            <consortium name="The Broad Institute Genome Sequencing Center for Infectious Disease"/>
            <person name="Wu L."/>
            <person name="Ma J."/>
        </authorList>
    </citation>
    <scope>NUCLEOTIDE SEQUENCE [LARGE SCALE GENOMIC DNA]</scope>
    <source>
        <strain evidence="2">CCUG 51308</strain>
    </source>
</reference>
<organism evidence="1 2">
    <name type="scientific">Hirschia litorea</name>
    <dbReference type="NCBI Taxonomy" id="1199156"/>
    <lineage>
        <taxon>Bacteria</taxon>
        <taxon>Pseudomonadati</taxon>
        <taxon>Pseudomonadota</taxon>
        <taxon>Alphaproteobacteria</taxon>
        <taxon>Hyphomonadales</taxon>
        <taxon>Hyphomonadaceae</taxon>
        <taxon>Hirschia</taxon>
    </lineage>
</organism>
<evidence type="ECO:0000313" key="1">
    <source>
        <dbReference type="EMBL" id="MFC7291316.1"/>
    </source>
</evidence>
<keyword evidence="2" id="KW-1185">Reference proteome</keyword>
<name>A0ABW2IKA4_9PROT</name>
<dbReference type="EMBL" id="JBHTBR010000002">
    <property type="protein sequence ID" value="MFC7291316.1"/>
    <property type="molecule type" value="Genomic_DNA"/>
</dbReference>
<proteinExistence type="predicted"/>
<evidence type="ECO:0000313" key="2">
    <source>
        <dbReference type="Proteomes" id="UP001596492"/>
    </source>
</evidence>
<sequence>MRNHRMAGKKQKSMKPKLILLLLLAAIVTGGTFYFADKAEKNAPTPQEIRMEATNVKIR</sequence>